<dbReference type="Pfam" id="PF12697">
    <property type="entry name" value="Abhydrolase_6"/>
    <property type="match status" value="1"/>
</dbReference>
<dbReference type="PANTHER" id="PTHR43798">
    <property type="entry name" value="MONOACYLGLYCEROL LIPASE"/>
    <property type="match status" value="1"/>
</dbReference>
<name>A0ABP7ICS5_9ACTN</name>
<dbReference type="PANTHER" id="PTHR43798:SF31">
    <property type="entry name" value="AB HYDROLASE SUPERFAMILY PROTEIN YCLE"/>
    <property type="match status" value="1"/>
</dbReference>
<evidence type="ECO:0000256" key="1">
    <source>
        <dbReference type="ARBA" id="ARBA00022801"/>
    </source>
</evidence>
<dbReference type="Proteomes" id="UP001500888">
    <property type="component" value="Unassembled WGS sequence"/>
</dbReference>
<organism evidence="3 4">
    <name type="scientific">Sphaerisporangium flaviroseum</name>
    <dbReference type="NCBI Taxonomy" id="509199"/>
    <lineage>
        <taxon>Bacteria</taxon>
        <taxon>Bacillati</taxon>
        <taxon>Actinomycetota</taxon>
        <taxon>Actinomycetes</taxon>
        <taxon>Streptosporangiales</taxon>
        <taxon>Streptosporangiaceae</taxon>
        <taxon>Sphaerisporangium</taxon>
    </lineage>
</organism>
<accession>A0ABP7ICS5</accession>
<reference evidence="4" key="1">
    <citation type="journal article" date="2019" name="Int. J. Syst. Evol. Microbiol.">
        <title>The Global Catalogue of Microorganisms (GCM) 10K type strain sequencing project: providing services to taxonomists for standard genome sequencing and annotation.</title>
        <authorList>
            <consortium name="The Broad Institute Genomics Platform"/>
            <consortium name="The Broad Institute Genome Sequencing Center for Infectious Disease"/>
            <person name="Wu L."/>
            <person name="Ma J."/>
        </authorList>
    </citation>
    <scope>NUCLEOTIDE SEQUENCE [LARGE SCALE GENOMIC DNA]</scope>
    <source>
        <strain evidence="4">JCM 16908</strain>
    </source>
</reference>
<sequence>MVRQLLTLCCADPSAVPEEIVAASVALAEQRATIPGLDAAFLSAARSLLLLNANRGAYWSAMRAITAPVLLMHGERDRLVPISAAREAASRNPNWRFESLPGIGHVPQLEAPDLVADLLLDWLESAHSKN</sequence>
<dbReference type="Gene3D" id="3.40.50.1820">
    <property type="entry name" value="alpha/beta hydrolase"/>
    <property type="match status" value="1"/>
</dbReference>
<proteinExistence type="predicted"/>
<dbReference type="InterPro" id="IPR050266">
    <property type="entry name" value="AB_hydrolase_sf"/>
</dbReference>
<gene>
    <name evidence="3" type="ORF">GCM10022226_39950</name>
</gene>
<evidence type="ECO:0000259" key="2">
    <source>
        <dbReference type="Pfam" id="PF12697"/>
    </source>
</evidence>
<dbReference type="InterPro" id="IPR029058">
    <property type="entry name" value="AB_hydrolase_fold"/>
</dbReference>
<protein>
    <recommendedName>
        <fullName evidence="2">AB hydrolase-1 domain-containing protein</fullName>
    </recommendedName>
</protein>
<keyword evidence="4" id="KW-1185">Reference proteome</keyword>
<dbReference type="SUPFAM" id="SSF53474">
    <property type="entry name" value="alpha/beta-Hydrolases"/>
    <property type="match status" value="1"/>
</dbReference>
<feature type="domain" description="AB hydrolase-1" evidence="2">
    <location>
        <begin position="38"/>
        <end position="117"/>
    </location>
</feature>
<evidence type="ECO:0000313" key="3">
    <source>
        <dbReference type="EMBL" id="GAA3815152.1"/>
    </source>
</evidence>
<dbReference type="InterPro" id="IPR000073">
    <property type="entry name" value="AB_hydrolase_1"/>
</dbReference>
<dbReference type="RefSeq" id="WP_344941930.1">
    <property type="nucleotide sequence ID" value="NZ_BAAAZR010000008.1"/>
</dbReference>
<comment type="caution">
    <text evidence="3">The sequence shown here is derived from an EMBL/GenBank/DDBJ whole genome shotgun (WGS) entry which is preliminary data.</text>
</comment>
<evidence type="ECO:0000313" key="4">
    <source>
        <dbReference type="Proteomes" id="UP001500888"/>
    </source>
</evidence>
<dbReference type="EMBL" id="BAAAZR010000008">
    <property type="protein sequence ID" value="GAA3815152.1"/>
    <property type="molecule type" value="Genomic_DNA"/>
</dbReference>
<keyword evidence="1" id="KW-0378">Hydrolase</keyword>